<keyword evidence="1" id="KW-0472">Membrane</keyword>
<evidence type="ECO:0000313" key="3">
    <source>
        <dbReference type="Proteomes" id="UP000435357"/>
    </source>
</evidence>
<feature type="transmembrane region" description="Helical" evidence="1">
    <location>
        <begin position="107"/>
        <end position="132"/>
    </location>
</feature>
<dbReference type="EMBL" id="WACR01000003">
    <property type="protein sequence ID" value="KAB1065243.1"/>
    <property type="molecule type" value="Genomic_DNA"/>
</dbReference>
<name>A0A6N6M6A0_9FLAO</name>
<sequence>MGSMFFKFQTTESPLEGMNIFTGVLPIIILLYTVPIYCWYWSVAKGINSKLPEEARMKFTRFRFFFFFPLIYIILLTLTISISTSLFGTTPTFPGPQSPDTFLPLLFLGIGVFFLIHLFAVFCTFYVIYFIAKSIKSAELQRKVTSSDYIGEFFLIWFFPIGVWFIQPMINEIVSREVDQQLSQ</sequence>
<feature type="transmembrane region" description="Helical" evidence="1">
    <location>
        <begin position="20"/>
        <end position="43"/>
    </location>
</feature>
<dbReference type="Proteomes" id="UP000435357">
    <property type="component" value="Unassembled WGS sequence"/>
</dbReference>
<dbReference type="AlphaFoldDB" id="A0A6N6M6A0"/>
<organism evidence="2 3">
    <name type="scientific">Salibacter halophilus</name>
    <dbReference type="NCBI Taxonomy" id="1803916"/>
    <lineage>
        <taxon>Bacteria</taxon>
        <taxon>Pseudomonadati</taxon>
        <taxon>Bacteroidota</taxon>
        <taxon>Flavobacteriia</taxon>
        <taxon>Flavobacteriales</taxon>
        <taxon>Salibacteraceae</taxon>
        <taxon>Salibacter</taxon>
    </lineage>
</organism>
<dbReference type="OrthoDB" id="1442756at2"/>
<feature type="transmembrane region" description="Helical" evidence="1">
    <location>
        <begin position="153"/>
        <end position="170"/>
    </location>
</feature>
<proteinExistence type="predicted"/>
<keyword evidence="1" id="KW-1133">Transmembrane helix</keyword>
<evidence type="ECO:0000256" key="1">
    <source>
        <dbReference type="SAM" id="Phobius"/>
    </source>
</evidence>
<keyword evidence="3" id="KW-1185">Reference proteome</keyword>
<keyword evidence="1" id="KW-0812">Transmembrane</keyword>
<evidence type="ECO:0000313" key="2">
    <source>
        <dbReference type="EMBL" id="KAB1065243.1"/>
    </source>
</evidence>
<accession>A0A6N6M6A0</accession>
<feature type="transmembrane region" description="Helical" evidence="1">
    <location>
        <begin position="64"/>
        <end position="87"/>
    </location>
</feature>
<comment type="caution">
    <text evidence="2">The sequence shown here is derived from an EMBL/GenBank/DDBJ whole genome shotgun (WGS) entry which is preliminary data.</text>
</comment>
<reference evidence="2 3" key="1">
    <citation type="submission" date="2019-09" db="EMBL/GenBank/DDBJ databases">
        <title>Genomes of Cryomorphaceae.</title>
        <authorList>
            <person name="Bowman J.P."/>
        </authorList>
    </citation>
    <scope>NUCLEOTIDE SEQUENCE [LARGE SCALE GENOMIC DNA]</scope>
    <source>
        <strain evidence="2 3">KCTC 52047</strain>
    </source>
</reference>
<protein>
    <submittedName>
        <fullName evidence="2">Uncharacterized protein</fullName>
    </submittedName>
</protein>
<gene>
    <name evidence="2" type="ORF">F3059_04615</name>
</gene>